<dbReference type="PANTHER" id="PTHR45619">
    <property type="entry name" value="SERINE/THREONINE-PROTEIN PHOSPHATASE PP2A-RELATED"/>
    <property type="match status" value="1"/>
</dbReference>
<evidence type="ECO:0000313" key="7">
    <source>
        <dbReference type="Proteomes" id="UP001202328"/>
    </source>
</evidence>
<dbReference type="Pfam" id="PF00149">
    <property type="entry name" value="Metallophos"/>
    <property type="match status" value="1"/>
</dbReference>
<dbReference type="EC" id="3.1.3.16" evidence="4"/>
<evidence type="ECO:0000256" key="2">
    <source>
        <dbReference type="ARBA" id="ARBA00022801"/>
    </source>
</evidence>
<feature type="domain" description="Serine/threonine specific protein phosphatases" evidence="5">
    <location>
        <begin position="71"/>
        <end position="76"/>
    </location>
</feature>
<reference evidence="6" key="1">
    <citation type="submission" date="2022-04" db="EMBL/GenBank/DDBJ databases">
        <title>A functionally conserved STORR gene fusion in Papaver species that diverged 16.8 million years ago.</title>
        <authorList>
            <person name="Catania T."/>
        </authorList>
    </citation>
    <scope>NUCLEOTIDE SEQUENCE</scope>
    <source>
        <strain evidence="6">S-188037</strain>
    </source>
</reference>
<dbReference type="InterPro" id="IPR006186">
    <property type="entry name" value="Ser/Thr-sp_prot-phosphatase"/>
</dbReference>
<organism evidence="6 7">
    <name type="scientific">Papaver atlanticum</name>
    <dbReference type="NCBI Taxonomy" id="357466"/>
    <lineage>
        <taxon>Eukaryota</taxon>
        <taxon>Viridiplantae</taxon>
        <taxon>Streptophyta</taxon>
        <taxon>Embryophyta</taxon>
        <taxon>Tracheophyta</taxon>
        <taxon>Spermatophyta</taxon>
        <taxon>Magnoliopsida</taxon>
        <taxon>Ranunculales</taxon>
        <taxon>Papaveraceae</taxon>
        <taxon>Papaveroideae</taxon>
        <taxon>Papaver</taxon>
    </lineage>
</organism>
<comment type="similarity">
    <text evidence="4">Belongs to the PPP phosphatase family.</text>
</comment>
<keyword evidence="7" id="KW-1185">Reference proteome</keyword>
<dbReference type="GO" id="GO:0046872">
    <property type="term" value="F:metal ion binding"/>
    <property type="evidence" value="ECO:0007669"/>
    <property type="project" value="UniProtKB-KW"/>
</dbReference>
<comment type="catalytic activity">
    <reaction evidence="4">
        <text>O-phospho-L-threonyl-[protein] + H2O = L-threonyl-[protein] + phosphate</text>
        <dbReference type="Rhea" id="RHEA:47004"/>
        <dbReference type="Rhea" id="RHEA-COMP:11060"/>
        <dbReference type="Rhea" id="RHEA-COMP:11605"/>
        <dbReference type="ChEBI" id="CHEBI:15377"/>
        <dbReference type="ChEBI" id="CHEBI:30013"/>
        <dbReference type="ChEBI" id="CHEBI:43474"/>
        <dbReference type="ChEBI" id="CHEBI:61977"/>
        <dbReference type="EC" id="3.1.3.16"/>
    </reaction>
</comment>
<dbReference type="AlphaFoldDB" id="A0AAD4T6R7"/>
<keyword evidence="1" id="KW-0479">Metal-binding</keyword>
<dbReference type="PROSITE" id="PS00125">
    <property type="entry name" value="SER_THR_PHOSPHATASE"/>
    <property type="match status" value="1"/>
</dbReference>
<sequence>MLLAQCRPNEVTFVAVITACAKNLCEQVKSPVTICGDIHGQFHDLAELLRIGGKYYVDRGHYSVETRITILRGNHESRQITQVYGFYDKCLWKYGNANVWNTFMDLFNYFPLTALVGLERFCLHGGLPPSSPPEGPMCALLWSDPDDLSRWGISPRFNWGHEQKVVTIFGAPNYCCRCGNVASILEFEPSPRRGEPDVTRRTLDYFN</sequence>
<evidence type="ECO:0000259" key="5">
    <source>
        <dbReference type="PROSITE" id="PS00125"/>
    </source>
</evidence>
<dbReference type="SMART" id="SM00156">
    <property type="entry name" value="PP2Ac"/>
    <property type="match status" value="1"/>
</dbReference>
<dbReference type="Gene3D" id="3.60.21.10">
    <property type="match status" value="1"/>
</dbReference>
<keyword evidence="2 4" id="KW-0378">Hydrolase</keyword>
<comment type="caution">
    <text evidence="6">The sequence shown here is derived from an EMBL/GenBank/DDBJ whole genome shotgun (WGS) entry which is preliminary data.</text>
</comment>
<protein>
    <recommendedName>
        <fullName evidence="4">Serine/threonine-protein phosphatase</fullName>
        <ecNumber evidence="4">3.1.3.16</ecNumber>
    </recommendedName>
</protein>
<evidence type="ECO:0000256" key="3">
    <source>
        <dbReference type="ARBA" id="ARBA00023211"/>
    </source>
</evidence>
<evidence type="ECO:0000256" key="1">
    <source>
        <dbReference type="ARBA" id="ARBA00022723"/>
    </source>
</evidence>
<dbReference type="InterPro" id="IPR004843">
    <property type="entry name" value="Calcineurin-like_PHP"/>
</dbReference>
<dbReference type="GO" id="GO:0004722">
    <property type="term" value="F:protein serine/threonine phosphatase activity"/>
    <property type="evidence" value="ECO:0007669"/>
    <property type="project" value="UniProtKB-EC"/>
</dbReference>
<proteinExistence type="inferred from homology"/>
<accession>A0AAD4T6R7</accession>
<dbReference type="SUPFAM" id="SSF56300">
    <property type="entry name" value="Metallo-dependent phosphatases"/>
    <property type="match status" value="1"/>
</dbReference>
<evidence type="ECO:0000313" key="6">
    <source>
        <dbReference type="EMBL" id="KAI3939976.1"/>
    </source>
</evidence>
<dbReference type="EMBL" id="JAJJMB010005286">
    <property type="protein sequence ID" value="KAI3939976.1"/>
    <property type="molecule type" value="Genomic_DNA"/>
</dbReference>
<name>A0AAD4T6R7_9MAGN</name>
<dbReference type="InterPro" id="IPR047129">
    <property type="entry name" value="PPA2-like"/>
</dbReference>
<dbReference type="Proteomes" id="UP001202328">
    <property type="component" value="Unassembled WGS sequence"/>
</dbReference>
<keyword evidence="3" id="KW-0464">Manganese</keyword>
<dbReference type="InterPro" id="IPR029052">
    <property type="entry name" value="Metallo-depent_PP-like"/>
</dbReference>
<evidence type="ECO:0000256" key="4">
    <source>
        <dbReference type="RuleBase" id="RU004273"/>
    </source>
</evidence>
<gene>
    <name evidence="6" type="ORF">MKW98_029752</name>
</gene>